<comment type="similarity">
    <text evidence="1">Belongs to the ABC transporter superfamily.</text>
</comment>
<evidence type="ECO:0000313" key="7">
    <source>
        <dbReference type="Proteomes" id="UP000214880"/>
    </source>
</evidence>
<dbReference type="SUPFAM" id="SSF52540">
    <property type="entry name" value="P-loop containing nucleoside triphosphate hydrolases"/>
    <property type="match status" value="1"/>
</dbReference>
<keyword evidence="4 6" id="KW-0067">ATP-binding</keyword>
<evidence type="ECO:0000313" key="6">
    <source>
        <dbReference type="EMBL" id="SDM16511.1"/>
    </source>
</evidence>
<evidence type="ECO:0000256" key="3">
    <source>
        <dbReference type="ARBA" id="ARBA00022741"/>
    </source>
</evidence>
<dbReference type="InterPro" id="IPR003439">
    <property type="entry name" value="ABC_transporter-like_ATP-bd"/>
</dbReference>
<dbReference type="OrthoDB" id="9772862at2"/>
<dbReference type="InterPro" id="IPR017911">
    <property type="entry name" value="MacB-like_ATP-bd"/>
</dbReference>
<evidence type="ECO:0000256" key="4">
    <source>
        <dbReference type="ARBA" id="ARBA00022840"/>
    </source>
</evidence>
<dbReference type="GO" id="GO:0016887">
    <property type="term" value="F:ATP hydrolysis activity"/>
    <property type="evidence" value="ECO:0007669"/>
    <property type="project" value="InterPro"/>
</dbReference>
<dbReference type="PANTHER" id="PTHR24220:SF689">
    <property type="entry name" value="LIPOPROTEIN-RELEASING SYSTEM ATP-BINDING PROTEIN LOLD"/>
    <property type="match status" value="1"/>
</dbReference>
<gene>
    <name evidence="6" type="ORF">SAMN04488502_102369</name>
</gene>
<reference evidence="6 7" key="1">
    <citation type="submission" date="2016-10" db="EMBL/GenBank/DDBJ databases">
        <authorList>
            <person name="de Groot N.N."/>
        </authorList>
    </citation>
    <scope>NUCLEOTIDE SEQUENCE [LARGE SCALE GENOMIC DNA]</scope>
    <source>
        <strain evidence="6 7">DSM 1736</strain>
    </source>
</reference>
<dbReference type="EMBL" id="FNHB01000002">
    <property type="protein sequence ID" value="SDM16511.1"/>
    <property type="molecule type" value="Genomic_DNA"/>
</dbReference>
<dbReference type="InterPro" id="IPR003593">
    <property type="entry name" value="AAA+_ATPase"/>
</dbReference>
<keyword evidence="3" id="KW-0547">Nucleotide-binding</keyword>
<dbReference type="GO" id="GO:0005524">
    <property type="term" value="F:ATP binding"/>
    <property type="evidence" value="ECO:0007669"/>
    <property type="project" value="UniProtKB-KW"/>
</dbReference>
<dbReference type="Gene3D" id="3.40.50.300">
    <property type="entry name" value="P-loop containing nucleotide triphosphate hydrolases"/>
    <property type="match status" value="1"/>
</dbReference>
<evidence type="ECO:0000256" key="2">
    <source>
        <dbReference type="ARBA" id="ARBA00022448"/>
    </source>
</evidence>
<evidence type="ECO:0000259" key="5">
    <source>
        <dbReference type="PROSITE" id="PS50893"/>
    </source>
</evidence>
<dbReference type="AlphaFoldDB" id="A0A1G9R047"/>
<dbReference type="STRING" id="146817.SAMN04488502_102369"/>
<dbReference type="Pfam" id="PF00005">
    <property type="entry name" value="ABC_tran"/>
    <property type="match status" value="1"/>
</dbReference>
<protein>
    <submittedName>
        <fullName evidence="6">Putative ABC transport system ATP-binding protein</fullName>
    </submittedName>
</protein>
<dbReference type="GO" id="GO:0005886">
    <property type="term" value="C:plasma membrane"/>
    <property type="evidence" value="ECO:0007669"/>
    <property type="project" value="TreeGrafter"/>
</dbReference>
<organism evidence="6 7">
    <name type="scientific">Dendrosporobacter quercicolus</name>
    <dbReference type="NCBI Taxonomy" id="146817"/>
    <lineage>
        <taxon>Bacteria</taxon>
        <taxon>Bacillati</taxon>
        <taxon>Bacillota</taxon>
        <taxon>Negativicutes</taxon>
        <taxon>Selenomonadales</taxon>
        <taxon>Sporomusaceae</taxon>
        <taxon>Dendrosporobacter</taxon>
    </lineage>
</organism>
<sequence length="225" mass="24136">MKYLLEVREVSKSYGEERILDAVSLVLEPGKSLAITGQSGGGKTTLLSIIGLLQQATSGAVIVDGCDAGGLEPSRQAALRSACFGFVFQRARLIHSLTALENVLVPAWLTRAGKAAEVRARELLGRFGLEERLHYRPQELSIGQLRRVALARALLLKPKVILADEPTNDLDPAIAAEVADCLLETCGSGAGLILVTHDPGLAARADINLHLQQGCLFEQRRTVHA</sequence>
<dbReference type="InterPro" id="IPR015854">
    <property type="entry name" value="ABC_transpr_LolD-like"/>
</dbReference>
<dbReference type="SMART" id="SM00382">
    <property type="entry name" value="AAA"/>
    <property type="match status" value="1"/>
</dbReference>
<dbReference type="InterPro" id="IPR027417">
    <property type="entry name" value="P-loop_NTPase"/>
</dbReference>
<keyword evidence="2" id="KW-0813">Transport</keyword>
<dbReference type="RefSeq" id="WP_092070946.1">
    <property type="nucleotide sequence ID" value="NZ_FNHB01000002.1"/>
</dbReference>
<dbReference type="PANTHER" id="PTHR24220">
    <property type="entry name" value="IMPORT ATP-BINDING PROTEIN"/>
    <property type="match status" value="1"/>
</dbReference>
<proteinExistence type="inferred from homology"/>
<feature type="domain" description="ABC transporter" evidence="5">
    <location>
        <begin position="5"/>
        <end position="225"/>
    </location>
</feature>
<keyword evidence="7" id="KW-1185">Reference proteome</keyword>
<dbReference type="PROSITE" id="PS50893">
    <property type="entry name" value="ABC_TRANSPORTER_2"/>
    <property type="match status" value="1"/>
</dbReference>
<accession>A0A1G9R047</accession>
<dbReference type="GO" id="GO:0022857">
    <property type="term" value="F:transmembrane transporter activity"/>
    <property type="evidence" value="ECO:0007669"/>
    <property type="project" value="TreeGrafter"/>
</dbReference>
<name>A0A1G9R047_9FIRM</name>
<dbReference type="Proteomes" id="UP000214880">
    <property type="component" value="Unassembled WGS sequence"/>
</dbReference>
<dbReference type="CDD" id="cd03255">
    <property type="entry name" value="ABC_MJ0796_LolCDE_FtsE"/>
    <property type="match status" value="1"/>
</dbReference>
<evidence type="ECO:0000256" key="1">
    <source>
        <dbReference type="ARBA" id="ARBA00005417"/>
    </source>
</evidence>